<dbReference type="EMBL" id="NCKW01006393">
    <property type="protein sequence ID" value="POM71894.1"/>
    <property type="molecule type" value="Genomic_DNA"/>
</dbReference>
<keyword evidence="2" id="KW-1185">Reference proteome</keyword>
<protein>
    <submittedName>
        <fullName evidence="1">Uncharacterized protein</fullName>
    </submittedName>
</protein>
<evidence type="ECO:0000313" key="2">
    <source>
        <dbReference type="Proteomes" id="UP000237271"/>
    </source>
</evidence>
<dbReference type="Proteomes" id="UP000237271">
    <property type="component" value="Unassembled WGS sequence"/>
</dbReference>
<reference evidence="1 2" key="1">
    <citation type="journal article" date="2017" name="Genome Biol. Evol.">
        <title>Phytophthora megakarya and P. palmivora, closely related causal agents of cacao black pod rot, underwent increases in genome sizes and gene numbers by different mechanisms.</title>
        <authorList>
            <person name="Ali S.S."/>
            <person name="Shao J."/>
            <person name="Lary D.J."/>
            <person name="Kronmiller B."/>
            <person name="Shen D."/>
            <person name="Strem M.D."/>
            <person name="Amoako-Attah I."/>
            <person name="Akrofi A.Y."/>
            <person name="Begoude B.A."/>
            <person name="Ten Hoopen G.M."/>
            <person name="Coulibaly K."/>
            <person name="Kebe B.I."/>
            <person name="Melnick R.L."/>
            <person name="Guiltinan M.J."/>
            <person name="Tyler B.M."/>
            <person name="Meinhardt L.W."/>
            <person name="Bailey B.A."/>
        </authorList>
    </citation>
    <scope>NUCLEOTIDE SEQUENCE [LARGE SCALE GENOMIC DNA]</scope>
    <source>
        <strain evidence="2">sbr112.9</strain>
    </source>
</reference>
<comment type="caution">
    <text evidence="1">The sequence shown here is derived from an EMBL/GenBank/DDBJ whole genome shotgun (WGS) entry which is preliminary data.</text>
</comment>
<gene>
    <name evidence="1" type="ORF">PHPALM_11477</name>
</gene>
<dbReference type="OrthoDB" id="121367at2759"/>
<accession>A0A2P4Y248</accession>
<name>A0A2P4Y248_9STRA</name>
<evidence type="ECO:0000313" key="1">
    <source>
        <dbReference type="EMBL" id="POM71894.1"/>
    </source>
</evidence>
<dbReference type="AlphaFoldDB" id="A0A2P4Y248"/>
<proteinExistence type="predicted"/>
<organism evidence="1 2">
    <name type="scientific">Phytophthora palmivora</name>
    <dbReference type="NCBI Taxonomy" id="4796"/>
    <lineage>
        <taxon>Eukaryota</taxon>
        <taxon>Sar</taxon>
        <taxon>Stramenopiles</taxon>
        <taxon>Oomycota</taxon>
        <taxon>Peronosporomycetes</taxon>
        <taxon>Peronosporales</taxon>
        <taxon>Peronosporaceae</taxon>
        <taxon>Phytophthora</taxon>
    </lineage>
</organism>
<sequence length="183" mass="21269">MRRPKRTTPHVVSRIRWTTSASPGEPTPMDRLMSWLERHGEEFRMSKRKIELLEQLGEEMAASGIYGLTMSSIRSQLSRLKKGVQMRAEGGKCASTDVNRYYDRLLVLLFDEDERIEMRERAAEQVSEVKDRGVDSAKLPIFDPVLDTMEIRRRFELLSARQGLQQQGVDRETIDSFLPLRRE</sequence>